<organism evidence="11 12">
    <name type="scientific">Uliginosibacterium silvisoli</name>
    <dbReference type="NCBI Taxonomy" id="3114758"/>
    <lineage>
        <taxon>Bacteria</taxon>
        <taxon>Pseudomonadati</taxon>
        <taxon>Pseudomonadota</taxon>
        <taxon>Betaproteobacteria</taxon>
        <taxon>Rhodocyclales</taxon>
        <taxon>Zoogloeaceae</taxon>
        <taxon>Uliginosibacterium</taxon>
    </lineage>
</organism>
<keyword evidence="4" id="KW-0547">Nucleotide-binding</keyword>
<dbReference type="CDD" id="cd03228">
    <property type="entry name" value="ABCC_MRP_Like"/>
    <property type="match status" value="1"/>
</dbReference>
<protein>
    <submittedName>
        <fullName evidence="11">ABC transporter ATP-binding protein</fullName>
    </submittedName>
</protein>
<dbReference type="SUPFAM" id="SSF90123">
    <property type="entry name" value="ABC transporter transmembrane region"/>
    <property type="match status" value="1"/>
</dbReference>
<dbReference type="InterPro" id="IPR036640">
    <property type="entry name" value="ABC1_TM_sf"/>
</dbReference>
<feature type="transmembrane region" description="Helical" evidence="8">
    <location>
        <begin position="62"/>
        <end position="82"/>
    </location>
</feature>
<name>A0ABU6JZX5_9RHOO</name>
<evidence type="ECO:0000313" key="12">
    <source>
        <dbReference type="Proteomes" id="UP001331561"/>
    </source>
</evidence>
<dbReference type="InterPro" id="IPR011527">
    <property type="entry name" value="ABC1_TM_dom"/>
</dbReference>
<dbReference type="Pfam" id="PF00005">
    <property type="entry name" value="ABC_tran"/>
    <property type="match status" value="1"/>
</dbReference>
<dbReference type="PROSITE" id="PS50893">
    <property type="entry name" value="ABC_TRANSPORTER_2"/>
    <property type="match status" value="1"/>
</dbReference>
<feature type="transmembrane region" description="Helical" evidence="8">
    <location>
        <begin position="150"/>
        <end position="176"/>
    </location>
</feature>
<evidence type="ECO:0000256" key="8">
    <source>
        <dbReference type="SAM" id="Phobius"/>
    </source>
</evidence>
<keyword evidence="3 8" id="KW-0812">Transmembrane</keyword>
<accession>A0ABU6JZX5</accession>
<evidence type="ECO:0000259" key="10">
    <source>
        <dbReference type="PROSITE" id="PS50929"/>
    </source>
</evidence>
<dbReference type="InterPro" id="IPR003439">
    <property type="entry name" value="ABC_transporter-like_ATP-bd"/>
</dbReference>
<dbReference type="InterPro" id="IPR017871">
    <property type="entry name" value="ABC_transporter-like_CS"/>
</dbReference>
<dbReference type="PANTHER" id="PTHR24221:SF654">
    <property type="entry name" value="ATP-BINDING CASSETTE SUB-FAMILY B MEMBER 6"/>
    <property type="match status" value="1"/>
</dbReference>
<feature type="domain" description="ABC transmembrane type-1" evidence="10">
    <location>
        <begin position="39"/>
        <end position="310"/>
    </location>
</feature>
<dbReference type="InterPro" id="IPR027417">
    <property type="entry name" value="P-loop_NTPase"/>
</dbReference>
<evidence type="ECO:0000256" key="4">
    <source>
        <dbReference type="ARBA" id="ARBA00022741"/>
    </source>
</evidence>
<comment type="caution">
    <text evidence="11">The sequence shown here is derived from an EMBL/GenBank/DDBJ whole genome shotgun (WGS) entry which is preliminary data.</text>
</comment>
<dbReference type="EMBL" id="JAYXHS010000001">
    <property type="protein sequence ID" value="MEC5384949.1"/>
    <property type="molecule type" value="Genomic_DNA"/>
</dbReference>
<dbReference type="Pfam" id="PF00664">
    <property type="entry name" value="ABC_membrane"/>
    <property type="match status" value="1"/>
</dbReference>
<feature type="transmembrane region" description="Helical" evidence="8">
    <location>
        <begin position="25"/>
        <end position="56"/>
    </location>
</feature>
<keyword evidence="12" id="KW-1185">Reference proteome</keyword>
<evidence type="ECO:0000256" key="3">
    <source>
        <dbReference type="ARBA" id="ARBA00022692"/>
    </source>
</evidence>
<evidence type="ECO:0000313" key="11">
    <source>
        <dbReference type="EMBL" id="MEC5384949.1"/>
    </source>
</evidence>
<keyword evidence="7 8" id="KW-0472">Membrane</keyword>
<keyword evidence="5 11" id="KW-0067">ATP-binding</keyword>
<dbReference type="PROSITE" id="PS50929">
    <property type="entry name" value="ABC_TM1F"/>
    <property type="match status" value="1"/>
</dbReference>
<evidence type="ECO:0000256" key="2">
    <source>
        <dbReference type="ARBA" id="ARBA00022475"/>
    </source>
</evidence>
<evidence type="ECO:0000256" key="1">
    <source>
        <dbReference type="ARBA" id="ARBA00004651"/>
    </source>
</evidence>
<dbReference type="SUPFAM" id="SSF52540">
    <property type="entry name" value="P-loop containing nucleoside triphosphate hydrolases"/>
    <property type="match status" value="1"/>
</dbReference>
<evidence type="ECO:0000256" key="6">
    <source>
        <dbReference type="ARBA" id="ARBA00022989"/>
    </source>
</evidence>
<evidence type="ECO:0000256" key="5">
    <source>
        <dbReference type="ARBA" id="ARBA00022840"/>
    </source>
</evidence>
<dbReference type="Proteomes" id="UP001331561">
    <property type="component" value="Unassembled WGS sequence"/>
</dbReference>
<feature type="transmembrane region" description="Helical" evidence="8">
    <location>
        <begin position="261"/>
        <end position="288"/>
    </location>
</feature>
<dbReference type="PANTHER" id="PTHR24221">
    <property type="entry name" value="ATP-BINDING CASSETTE SUB-FAMILY B"/>
    <property type="match status" value="1"/>
</dbReference>
<dbReference type="Gene3D" id="1.20.1560.10">
    <property type="entry name" value="ABC transporter type 1, transmembrane domain"/>
    <property type="match status" value="1"/>
</dbReference>
<keyword evidence="6 8" id="KW-1133">Transmembrane helix</keyword>
<reference evidence="11 12" key="1">
    <citation type="submission" date="2024-01" db="EMBL/GenBank/DDBJ databases">
        <title>Uliginosibacterium soil sp. nov.</title>
        <authorList>
            <person name="Lv Y."/>
        </authorList>
    </citation>
    <scope>NUCLEOTIDE SEQUENCE [LARGE SCALE GENOMIC DNA]</scope>
    <source>
        <strain evidence="11 12">H3</strain>
    </source>
</reference>
<dbReference type="InterPro" id="IPR039421">
    <property type="entry name" value="Type_1_exporter"/>
</dbReference>
<dbReference type="PROSITE" id="PS00211">
    <property type="entry name" value="ABC_TRANSPORTER_1"/>
    <property type="match status" value="1"/>
</dbReference>
<keyword evidence="2" id="KW-1003">Cell membrane</keyword>
<dbReference type="InterPro" id="IPR003593">
    <property type="entry name" value="AAA+_ATPase"/>
</dbReference>
<evidence type="ECO:0000259" key="9">
    <source>
        <dbReference type="PROSITE" id="PS50893"/>
    </source>
</evidence>
<dbReference type="Gene3D" id="3.40.50.300">
    <property type="entry name" value="P-loop containing nucleotide triphosphate hydrolases"/>
    <property type="match status" value="1"/>
</dbReference>
<feature type="domain" description="ABC transporter" evidence="9">
    <location>
        <begin position="344"/>
        <end position="571"/>
    </location>
</feature>
<dbReference type="RefSeq" id="WP_327597915.1">
    <property type="nucleotide sequence ID" value="NZ_JAYXHS010000001.1"/>
</dbReference>
<proteinExistence type="predicted"/>
<comment type="subcellular location">
    <subcellularLocation>
        <location evidence="1">Cell membrane</location>
        <topology evidence="1">Multi-pass membrane protein</topology>
    </subcellularLocation>
</comment>
<sequence>MKTSNPAAFVAKSLLFFLDSDRKRYFLHVPIVLGSETGELIVPYLLGVLITMLMAYKPGDSLLPIASVIFALAALRGLIAWIRLRSKRILGQVALNCRYRARVWGFERLVGFSMSWHHEESAGNKVQRLITGSDAVREWGIFHNEIAGPLATLIGVTVSCFFISPWFVLFGVYFVIGMSLIERHYDRKIALVSARLNKSAENASGSIVEGATNILTIKATGAGAMVRSAVQGKEATTTAAGHERVMLGTQKWMVFQVFTGISFGIFLAAIAWAVLSHVIAIGFVITYVQYFNGLRTSTTAFTDKFQAMVERYSELMRLMPLFDDSQVVKAQARHAKFPEDWDAIRVTDLEYNWKVQEELKPALRGISFEVQRGERVGITGKSGSGKSTLIKLLLGLYEPAAGRIEIGGLSNLEIQPDEFERHITVVLQDAELFNVSIKDNITLMRELDEALYDKVCIAAGLTELIARLPQRDATQLGDRGYSLSGGERQRIGIARALYRQPSILILDEATSALDDATEDHVMNGILSCMPGDSVVIAIAHRTRSLKDMGRVLHFAEGKLVSDRSVDETAEVA</sequence>
<gene>
    <name evidence="11" type="ORF">VVD49_04400</name>
</gene>
<evidence type="ECO:0000256" key="7">
    <source>
        <dbReference type="ARBA" id="ARBA00023136"/>
    </source>
</evidence>
<dbReference type="SMART" id="SM00382">
    <property type="entry name" value="AAA"/>
    <property type="match status" value="1"/>
</dbReference>
<dbReference type="GO" id="GO:0005524">
    <property type="term" value="F:ATP binding"/>
    <property type="evidence" value="ECO:0007669"/>
    <property type="project" value="UniProtKB-KW"/>
</dbReference>